<accession>A0ABX0ISH1</accession>
<dbReference type="Gene3D" id="3.90.470.20">
    <property type="entry name" value="4'-phosphopantetheinyl transferase domain"/>
    <property type="match status" value="1"/>
</dbReference>
<sequence>MIGNDVVDLAIAKIESNWKRKGFLSKLFTAYEQDLIQKTSNQEEMVWVLWSLKESTYKAYQRIKYNRGFYPKKIEIQSLQIIDEKYFATISLFNETFHGQTLIDNKMIHSLVLVSNLEFKKITNYTTNSILKDKNSLPYCSISNNPLSISHHGTFKKIVQLHLN</sequence>
<reference evidence="3 4" key="3">
    <citation type="submission" date="2020-02" db="EMBL/GenBank/DDBJ databases">
        <title>Flavobacterium profundi sp. nov., isolated from a deep-sea seamount.</title>
        <authorList>
            <person name="Zhang D.-C."/>
        </authorList>
    </citation>
    <scope>NUCLEOTIDE SEQUENCE [LARGE SCALE GENOMIC DNA]</scope>
    <source>
        <strain evidence="3 4">EC11</strain>
    </source>
</reference>
<reference evidence="4" key="1">
    <citation type="submission" date="2019-05" db="EMBL/GenBank/DDBJ databases">
        <title>Flavobacterium profundi sp. nov., isolated from a deep-sea seamount.</title>
        <authorList>
            <person name="Zhang D.-C."/>
        </authorList>
    </citation>
    <scope>NUCLEOTIDE SEQUENCE [LARGE SCALE GENOMIC DNA]</scope>
    <source>
        <strain evidence="4">EC11</strain>
    </source>
</reference>
<dbReference type="InterPro" id="IPR037143">
    <property type="entry name" value="4-PPantetheinyl_Trfase_dom_sf"/>
</dbReference>
<dbReference type="InterPro" id="IPR008278">
    <property type="entry name" value="4-PPantetheinyl_Trfase_dom"/>
</dbReference>
<protein>
    <submittedName>
        <fullName evidence="3">4-phosphopantetheinyl transferase family protein</fullName>
    </submittedName>
</protein>
<feature type="domain" description="4'-phosphopantetheinyl transferase" evidence="2">
    <location>
        <begin position="2"/>
        <end position="78"/>
    </location>
</feature>
<evidence type="ECO:0000313" key="3">
    <source>
        <dbReference type="EMBL" id="NHN25797.1"/>
    </source>
</evidence>
<dbReference type="Proteomes" id="UP000817854">
    <property type="component" value="Unassembled WGS sequence"/>
</dbReference>
<dbReference type="Pfam" id="PF01648">
    <property type="entry name" value="ACPS"/>
    <property type="match status" value="1"/>
</dbReference>
<comment type="caution">
    <text evidence="3">The sequence shown here is derived from an EMBL/GenBank/DDBJ whole genome shotgun (WGS) entry which is preliminary data.</text>
</comment>
<evidence type="ECO:0000259" key="2">
    <source>
        <dbReference type="Pfam" id="PF01648"/>
    </source>
</evidence>
<reference evidence="3 4" key="2">
    <citation type="submission" date="2019-05" db="EMBL/GenBank/DDBJ databases">
        <authorList>
            <person name="Lianzixin W."/>
        </authorList>
    </citation>
    <scope>NUCLEOTIDE SEQUENCE [LARGE SCALE GENOMIC DNA]</scope>
    <source>
        <strain evidence="3 4">EC11</strain>
    </source>
</reference>
<dbReference type="SUPFAM" id="SSF56214">
    <property type="entry name" value="4'-phosphopantetheinyl transferase"/>
    <property type="match status" value="1"/>
</dbReference>
<gene>
    <name evidence="3" type="ORF">FIA58_008935</name>
</gene>
<keyword evidence="1 3" id="KW-0808">Transferase</keyword>
<dbReference type="GO" id="GO:0016740">
    <property type="term" value="F:transferase activity"/>
    <property type="evidence" value="ECO:0007669"/>
    <property type="project" value="UniProtKB-KW"/>
</dbReference>
<organism evidence="3 4">
    <name type="scientific">Flavobacterium jejuense</name>
    <dbReference type="NCBI Taxonomy" id="1544455"/>
    <lineage>
        <taxon>Bacteria</taxon>
        <taxon>Pseudomonadati</taxon>
        <taxon>Bacteroidota</taxon>
        <taxon>Flavobacteriia</taxon>
        <taxon>Flavobacteriales</taxon>
        <taxon>Flavobacteriaceae</taxon>
        <taxon>Flavobacterium</taxon>
    </lineage>
</organism>
<evidence type="ECO:0000313" key="4">
    <source>
        <dbReference type="Proteomes" id="UP000817854"/>
    </source>
</evidence>
<name>A0ABX0ISH1_9FLAO</name>
<dbReference type="RefSeq" id="WP_140962139.1">
    <property type="nucleotide sequence ID" value="NZ_VEVQ02000005.1"/>
</dbReference>
<evidence type="ECO:0000256" key="1">
    <source>
        <dbReference type="ARBA" id="ARBA00022679"/>
    </source>
</evidence>
<keyword evidence="4" id="KW-1185">Reference proteome</keyword>
<proteinExistence type="predicted"/>
<dbReference type="EMBL" id="VEVQ02000005">
    <property type="protein sequence ID" value="NHN25797.1"/>
    <property type="molecule type" value="Genomic_DNA"/>
</dbReference>